<evidence type="ECO:0000313" key="1">
    <source>
        <dbReference type="EMBL" id="OQD70508.1"/>
    </source>
</evidence>
<dbReference type="Proteomes" id="UP000191522">
    <property type="component" value="Unassembled WGS sequence"/>
</dbReference>
<name>A0A1V6P0M1_PENDC</name>
<keyword evidence="2" id="KW-1185">Reference proteome</keyword>
<dbReference type="AlphaFoldDB" id="A0A1V6P0M1"/>
<dbReference type="EMBL" id="MDYL01000023">
    <property type="protein sequence ID" value="OQD70508.1"/>
    <property type="molecule type" value="Genomic_DNA"/>
</dbReference>
<reference evidence="2" key="1">
    <citation type="journal article" date="2017" name="Nat. Microbiol.">
        <title>Global analysis of biosynthetic gene clusters reveals vast potential of secondary metabolite production in Penicillium species.</title>
        <authorList>
            <person name="Nielsen J.C."/>
            <person name="Grijseels S."/>
            <person name="Prigent S."/>
            <person name="Ji B."/>
            <person name="Dainat J."/>
            <person name="Nielsen K.F."/>
            <person name="Frisvad J.C."/>
            <person name="Workman M."/>
            <person name="Nielsen J."/>
        </authorList>
    </citation>
    <scope>NUCLEOTIDE SEQUENCE [LARGE SCALE GENOMIC DNA]</scope>
    <source>
        <strain evidence="2">IBT 11843</strain>
    </source>
</reference>
<organism evidence="1 2">
    <name type="scientific">Penicillium decumbens</name>
    <dbReference type="NCBI Taxonomy" id="69771"/>
    <lineage>
        <taxon>Eukaryota</taxon>
        <taxon>Fungi</taxon>
        <taxon>Dikarya</taxon>
        <taxon>Ascomycota</taxon>
        <taxon>Pezizomycotina</taxon>
        <taxon>Eurotiomycetes</taxon>
        <taxon>Eurotiomycetidae</taxon>
        <taxon>Eurotiales</taxon>
        <taxon>Aspergillaceae</taxon>
        <taxon>Penicillium</taxon>
    </lineage>
</organism>
<accession>A0A1V6P0M1</accession>
<comment type="caution">
    <text evidence="1">The sequence shown here is derived from an EMBL/GenBank/DDBJ whole genome shotgun (WGS) entry which is preliminary data.</text>
</comment>
<dbReference type="OrthoDB" id="655030at2759"/>
<protein>
    <submittedName>
        <fullName evidence="1">Uncharacterized protein</fullName>
    </submittedName>
</protein>
<gene>
    <name evidence="1" type="ORF">PENDEC_c023G05722</name>
</gene>
<proteinExistence type="predicted"/>
<dbReference type="STRING" id="69771.A0A1V6P0M1"/>
<evidence type="ECO:0000313" key="2">
    <source>
        <dbReference type="Proteomes" id="UP000191522"/>
    </source>
</evidence>
<sequence length="240" mass="27874">MHMSEHFNPITYFFHRLMVVSGKKKSGPSPSFVPVFSISTIAKSSSSECMMLLSSHILKRLLHISKLSLAARATPVRPVRSFPHMHRNIASNALSKKTPVDRYQQSKGAIWLRANDGESVVKNDVDDFYCKRMAQSRLTIGHLDEWSYWGMLHIVPRYEREFRPFMDQVQKGVGEDDSKWDWVPSTQISVFLQKFLMGLASLFEINIADYMISETVKDWSSLITRSYVEELRLMPSWHWR</sequence>